<gene>
    <name evidence="2" type="ORF">FHU40_001253</name>
</gene>
<dbReference type="InterPro" id="IPR024047">
    <property type="entry name" value="MM3350-like_sf"/>
</dbReference>
<dbReference type="Gene3D" id="3.10.290.30">
    <property type="entry name" value="MM3350-like"/>
    <property type="match status" value="1"/>
</dbReference>
<dbReference type="Pfam" id="PF07929">
    <property type="entry name" value="PRiA4_ORF3"/>
    <property type="match status" value="1"/>
</dbReference>
<sequence>MARTWLSIKVELLGGRGEDLWPYPGRVLVTGPSHTFAQLAKAIDDAFARWDRAHLCQFTLADGTVVTDEETADDALDTPFGPLPKRPLVLEQTKVARQVVPGEEFRYVFDFGDDWTYACTVEAPKVDPADVLGVVPRMPTVAWGWGTIPDQYGRRWDDDGETPMPRRPARPHPMLWNEWPAGGPGVPVDVSDLRGAIARRDIPAILAAIEGRDVDDLLQHVGVGLQIVLASDRTRGDAIAASVLNRLDLRGWPGDDILAEDLLAELRGTPPATRQVPVDLQELGSALSGGPEDPAGYLDLHTGEVIPGALVDAMDGDEAEAIDVTDDPDRWLELDASGSRERRQDMADFAARQPNSDLRRRLVSATEGKGAFRRFADAIHQEDLAARWYPFSDDRQSGRARAWLAEAGIRAVPPR</sequence>
<dbReference type="InterPro" id="IPR005361">
    <property type="entry name" value="UPF0158"/>
</dbReference>
<evidence type="ECO:0000313" key="2">
    <source>
        <dbReference type="EMBL" id="MBB3041452.1"/>
    </source>
</evidence>
<comment type="caution">
    <text evidence="2">The sequence shown here is derived from an EMBL/GenBank/DDBJ whole genome shotgun (WGS) entry which is preliminary data.</text>
</comment>
<dbReference type="EMBL" id="JACHWR010000001">
    <property type="protein sequence ID" value="MBB3041452.1"/>
    <property type="molecule type" value="Genomic_DNA"/>
</dbReference>
<name>A0A7W4VTF0_9ACTN</name>
<feature type="domain" description="Plasmid pRiA4b Orf3-like" evidence="1">
    <location>
        <begin position="26"/>
        <end position="124"/>
    </location>
</feature>
<evidence type="ECO:0000259" key="1">
    <source>
        <dbReference type="Pfam" id="PF07929"/>
    </source>
</evidence>
<dbReference type="Pfam" id="PF03682">
    <property type="entry name" value="UPF0158"/>
    <property type="match status" value="1"/>
</dbReference>
<evidence type="ECO:0000313" key="3">
    <source>
        <dbReference type="Proteomes" id="UP000589626"/>
    </source>
</evidence>
<dbReference type="AlphaFoldDB" id="A0A7W4VTF0"/>
<protein>
    <recommendedName>
        <fullName evidence="1">Plasmid pRiA4b Orf3-like domain-containing protein</fullName>
    </recommendedName>
</protein>
<dbReference type="RefSeq" id="WP_183591351.1">
    <property type="nucleotide sequence ID" value="NZ_JACHWR010000001.1"/>
</dbReference>
<dbReference type="Proteomes" id="UP000589626">
    <property type="component" value="Unassembled WGS sequence"/>
</dbReference>
<keyword evidence="3" id="KW-1185">Reference proteome</keyword>
<dbReference type="SUPFAM" id="SSF159941">
    <property type="entry name" value="MM3350-like"/>
    <property type="match status" value="1"/>
</dbReference>
<proteinExistence type="predicted"/>
<dbReference type="InterPro" id="IPR012912">
    <property type="entry name" value="Plasmid_pRiA4b_Orf3-like"/>
</dbReference>
<accession>A0A7W4VTF0</accession>
<reference evidence="2 3" key="1">
    <citation type="submission" date="2020-08" db="EMBL/GenBank/DDBJ databases">
        <title>Sequencing the genomes of 1000 actinobacteria strains.</title>
        <authorList>
            <person name="Klenk H.-P."/>
        </authorList>
    </citation>
    <scope>NUCLEOTIDE SEQUENCE [LARGE SCALE GENOMIC DNA]</scope>
    <source>
        <strain evidence="2 3">DSM 105498</strain>
    </source>
</reference>
<organism evidence="2 3">
    <name type="scientific">Nocardioides soli</name>
    <dbReference type="NCBI Taxonomy" id="1036020"/>
    <lineage>
        <taxon>Bacteria</taxon>
        <taxon>Bacillati</taxon>
        <taxon>Actinomycetota</taxon>
        <taxon>Actinomycetes</taxon>
        <taxon>Propionibacteriales</taxon>
        <taxon>Nocardioidaceae</taxon>
        <taxon>Nocardioides</taxon>
    </lineage>
</organism>